<dbReference type="EMBL" id="CP016076">
    <property type="protein sequence ID" value="APU16143.1"/>
    <property type="molecule type" value="Genomic_DNA"/>
</dbReference>
<evidence type="ECO:0000256" key="2">
    <source>
        <dbReference type="SAM" id="SignalP"/>
    </source>
</evidence>
<keyword evidence="2" id="KW-0732">Signal</keyword>
<reference evidence="4" key="1">
    <citation type="submission" date="2016-06" db="EMBL/GenBank/DDBJ databases">
        <title>Complete genome sequence of Actinoalloteichus fjordicus DSM 46855 (=ADI127-17), type strain of the new species Actinoalloteichus fjordicus.</title>
        <authorList>
            <person name="Ruckert C."/>
            <person name="Nouioui I."/>
            <person name="Willmese J."/>
            <person name="van Wezel G."/>
            <person name="Klenk H.-P."/>
            <person name="Kalinowski J."/>
            <person name="Zotchev S.B."/>
        </authorList>
    </citation>
    <scope>NUCLEOTIDE SEQUENCE [LARGE SCALE GENOMIC DNA]</scope>
    <source>
        <strain evidence="4">ADI127-7</strain>
    </source>
</reference>
<accession>A0AAC9LDU1</accession>
<evidence type="ECO:0000313" key="4">
    <source>
        <dbReference type="Proteomes" id="UP000185511"/>
    </source>
</evidence>
<dbReference type="AlphaFoldDB" id="A0AAC9LDU1"/>
<organism evidence="3 4">
    <name type="scientific">Actinoalloteichus fjordicus</name>
    <dbReference type="NCBI Taxonomy" id="1612552"/>
    <lineage>
        <taxon>Bacteria</taxon>
        <taxon>Bacillati</taxon>
        <taxon>Actinomycetota</taxon>
        <taxon>Actinomycetes</taxon>
        <taxon>Pseudonocardiales</taxon>
        <taxon>Pseudonocardiaceae</taxon>
        <taxon>Actinoalloteichus</taxon>
    </lineage>
</organism>
<keyword evidence="4" id="KW-1185">Reference proteome</keyword>
<name>A0AAC9LDU1_9PSEU</name>
<evidence type="ECO:0000313" key="3">
    <source>
        <dbReference type="EMBL" id="APU16143.1"/>
    </source>
</evidence>
<evidence type="ECO:0000256" key="1">
    <source>
        <dbReference type="SAM" id="MobiDB-lite"/>
    </source>
</evidence>
<dbReference type="PROSITE" id="PS51318">
    <property type="entry name" value="TAT"/>
    <property type="match status" value="1"/>
</dbReference>
<feature type="signal peptide" evidence="2">
    <location>
        <begin position="1"/>
        <end position="27"/>
    </location>
</feature>
<dbReference type="KEGG" id="acad:UA74_20590"/>
<dbReference type="RefSeq" id="WP_075765257.1">
    <property type="nucleotide sequence ID" value="NZ_CP016076.1"/>
</dbReference>
<dbReference type="Proteomes" id="UP000185511">
    <property type="component" value="Chromosome"/>
</dbReference>
<feature type="region of interest" description="Disordered" evidence="1">
    <location>
        <begin position="42"/>
        <end position="75"/>
    </location>
</feature>
<dbReference type="PROSITE" id="PS51257">
    <property type="entry name" value="PROKAR_LIPOPROTEIN"/>
    <property type="match status" value="1"/>
</dbReference>
<dbReference type="InterPro" id="IPR006311">
    <property type="entry name" value="TAT_signal"/>
</dbReference>
<feature type="compositionally biased region" description="Low complexity" evidence="1">
    <location>
        <begin position="42"/>
        <end position="52"/>
    </location>
</feature>
<proteinExistence type="predicted"/>
<feature type="chain" id="PRO_5042034068" evidence="2">
    <location>
        <begin position="28"/>
        <end position="224"/>
    </location>
</feature>
<gene>
    <name evidence="3" type="ORF">UA74_20590</name>
</gene>
<protein>
    <submittedName>
        <fullName evidence="3">Uncharacterized protein</fullName>
    </submittedName>
</protein>
<feature type="compositionally biased region" description="Acidic residues" evidence="1">
    <location>
        <begin position="53"/>
        <end position="66"/>
    </location>
</feature>
<sequence>MTSRRPRLLGALAVAALLAGCAAEDRAADVAAAHSANLVAPTTTGTTAAPTSDTEEDDRSAEDDSSSELTVSERGLGVKEIGEAAGFGEPDRLKATFTVDAITVDAITVDAGCTDEWATAAEHGRFVILDMTIATTAELTASDYWAISTHDFGVISPDGVAAPSPSTVAAYSCLTSAEQFPSGPLLPDTQYHGRIALDTAHESGIITYRPAGLIVGNGGWEWEF</sequence>